<keyword evidence="11" id="KW-1185">Reference proteome</keyword>
<dbReference type="PANTHER" id="PTHR44899:SF4">
    <property type="entry name" value="SERINE_THREONINE-PROTEIN KINASE NEK1"/>
    <property type="match status" value="1"/>
</dbReference>
<dbReference type="AlphaFoldDB" id="A0A5N4DGR9"/>
<keyword evidence="2" id="KW-0723">Serine/threonine-protein kinase</keyword>
<accession>A0A5N4DGR9</accession>
<keyword evidence="3" id="KW-0808">Transferase</keyword>
<comment type="catalytic activity">
    <reaction evidence="8">
        <text>L-seryl-[protein] + ATP = O-phospho-L-seryl-[protein] + ADP + H(+)</text>
        <dbReference type="Rhea" id="RHEA:17989"/>
        <dbReference type="Rhea" id="RHEA-COMP:9863"/>
        <dbReference type="Rhea" id="RHEA-COMP:11604"/>
        <dbReference type="ChEBI" id="CHEBI:15378"/>
        <dbReference type="ChEBI" id="CHEBI:29999"/>
        <dbReference type="ChEBI" id="CHEBI:30616"/>
        <dbReference type="ChEBI" id="CHEBI:83421"/>
        <dbReference type="ChEBI" id="CHEBI:456216"/>
        <dbReference type="EC" id="2.7.11.1"/>
    </reaction>
</comment>
<dbReference type="EC" id="2.7.11.1" evidence="1"/>
<sequence length="256" mass="28523">MERYVRGQKFGEGSFGKAILVKSTEDGRQYVINEINISRMPNKEREESSGGCSAGEREASRHRPVRSVLRVWPLPLDRIFLKCGFASGFNFQEHDAWALGCVLYETCTLKHALEAGSMKNLVLKKITKPAAKYGVPLAHKKYGDKSYMKRNHSKDINSGGAVAPASFSSRQYEHYHAIFDQMQQQRAEDCEAKWKADISGRSPLERPKGPPAAALARQVAGFPQRRWEAQQNGARAEGHPAGLSGKAETNKTAEFQ</sequence>
<evidence type="ECO:0000256" key="5">
    <source>
        <dbReference type="ARBA" id="ARBA00022777"/>
    </source>
</evidence>
<keyword evidence="4" id="KW-0547">Nucleotide-binding</keyword>
<name>A0A5N4DGR9_CAMDR</name>
<dbReference type="GO" id="GO:0005524">
    <property type="term" value="F:ATP binding"/>
    <property type="evidence" value="ECO:0007669"/>
    <property type="project" value="UniProtKB-KW"/>
</dbReference>
<comment type="catalytic activity">
    <reaction evidence="7">
        <text>L-threonyl-[protein] + ATP = O-phospho-L-threonyl-[protein] + ADP + H(+)</text>
        <dbReference type="Rhea" id="RHEA:46608"/>
        <dbReference type="Rhea" id="RHEA-COMP:11060"/>
        <dbReference type="Rhea" id="RHEA-COMP:11605"/>
        <dbReference type="ChEBI" id="CHEBI:15378"/>
        <dbReference type="ChEBI" id="CHEBI:30013"/>
        <dbReference type="ChEBI" id="CHEBI:30616"/>
        <dbReference type="ChEBI" id="CHEBI:61977"/>
        <dbReference type="ChEBI" id="CHEBI:456216"/>
        <dbReference type="EC" id="2.7.11.1"/>
    </reaction>
</comment>
<feature type="compositionally biased region" description="Basic and acidic residues" evidence="9">
    <location>
        <begin position="199"/>
        <end position="208"/>
    </location>
</feature>
<evidence type="ECO:0000256" key="1">
    <source>
        <dbReference type="ARBA" id="ARBA00012513"/>
    </source>
</evidence>
<evidence type="ECO:0000256" key="2">
    <source>
        <dbReference type="ARBA" id="ARBA00022527"/>
    </source>
</evidence>
<keyword evidence="6" id="KW-0067">ATP-binding</keyword>
<evidence type="ECO:0000256" key="7">
    <source>
        <dbReference type="ARBA" id="ARBA00047899"/>
    </source>
</evidence>
<protein>
    <recommendedName>
        <fullName evidence="1">non-specific serine/threonine protein kinase</fullName>
        <ecNumber evidence="1">2.7.11.1</ecNumber>
    </recommendedName>
</protein>
<evidence type="ECO:0000256" key="4">
    <source>
        <dbReference type="ARBA" id="ARBA00022741"/>
    </source>
</evidence>
<reference evidence="10 11" key="1">
    <citation type="journal article" date="2019" name="Mol. Ecol. Resour.">
        <title>Improving Illumina assemblies with Hi-C and long reads: an example with the North African dromedary.</title>
        <authorList>
            <person name="Elbers J.P."/>
            <person name="Rogers M.F."/>
            <person name="Perelman P.L."/>
            <person name="Proskuryakova A.A."/>
            <person name="Serdyukova N.A."/>
            <person name="Johnson W.E."/>
            <person name="Horin P."/>
            <person name="Corander J."/>
            <person name="Murphy D."/>
            <person name="Burger P.A."/>
        </authorList>
    </citation>
    <scope>NUCLEOTIDE SEQUENCE [LARGE SCALE GENOMIC DNA]</scope>
    <source>
        <strain evidence="10">Drom800</strain>
        <tissue evidence="10">Blood</tissue>
    </source>
</reference>
<evidence type="ECO:0000256" key="6">
    <source>
        <dbReference type="ARBA" id="ARBA00022840"/>
    </source>
</evidence>
<evidence type="ECO:0000313" key="10">
    <source>
        <dbReference type="EMBL" id="KAB1270383.1"/>
    </source>
</evidence>
<evidence type="ECO:0000256" key="9">
    <source>
        <dbReference type="SAM" id="MobiDB-lite"/>
    </source>
</evidence>
<proteinExistence type="predicted"/>
<dbReference type="GO" id="GO:0004674">
    <property type="term" value="F:protein serine/threonine kinase activity"/>
    <property type="evidence" value="ECO:0007669"/>
    <property type="project" value="UniProtKB-KW"/>
</dbReference>
<organism evidence="10 11">
    <name type="scientific">Camelus dromedarius</name>
    <name type="common">Dromedary</name>
    <name type="synonym">Arabian camel</name>
    <dbReference type="NCBI Taxonomy" id="9838"/>
    <lineage>
        <taxon>Eukaryota</taxon>
        <taxon>Metazoa</taxon>
        <taxon>Chordata</taxon>
        <taxon>Craniata</taxon>
        <taxon>Vertebrata</taxon>
        <taxon>Euteleostomi</taxon>
        <taxon>Mammalia</taxon>
        <taxon>Eutheria</taxon>
        <taxon>Laurasiatheria</taxon>
        <taxon>Artiodactyla</taxon>
        <taxon>Tylopoda</taxon>
        <taxon>Camelidae</taxon>
        <taxon>Camelus</taxon>
    </lineage>
</organism>
<evidence type="ECO:0000313" key="11">
    <source>
        <dbReference type="Proteomes" id="UP000299084"/>
    </source>
</evidence>
<keyword evidence="5 10" id="KW-0418">Kinase</keyword>
<dbReference type="PANTHER" id="PTHR44899">
    <property type="entry name" value="CAMK FAMILY PROTEIN KINASE"/>
    <property type="match status" value="1"/>
</dbReference>
<dbReference type="InterPro" id="IPR051131">
    <property type="entry name" value="NEK_Ser/Thr_kinase_NIMA"/>
</dbReference>
<feature type="region of interest" description="Disordered" evidence="9">
    <location>
        <begin position="199"/>
        <end position="256"/>
    </location>
</feature>
<dbReference type="Gene3D" id="3.30.200.20">
    <property type="entry name" value="Phosphorylase Kinase, domain 1"/>
    <property type="match status" value="1"/>
</dbReference>
<evidence type="ECO:0000256" key="8">
    <source>
        <dbReference type="ARBA" id="ARBA00048679"/>
    </source>
</evidence>
<dbReference type="Proteomes" id="UP000299084">
    <property type="component" value="Unassembled WGS sequence"/>
</dbReference>
<comment type="caution">
    <text evidence="10">The sequence shown here is derived from an EMBL/GenBank/DDBJ whole genome shotgun (WGS) entry which is preliminary data.</text>
</comment>
<dbReference type="EMBL" id="JWIN03000012">
    <property type="protein sequence ID" value="KAB1270383.1"/>
    <property type="molecule type" value="Genomic_DNA"/>
</dbReference>
<evidence type="ECO:0000256" key="3">
    <source>
        <dbReference type="ARBA" id="ARBA00022679"/>
    </source>
</evidence>
<gene>
    <name evidence="10" type="ORF">Cadr_000016551</name>
</gene>